<evidence type="ECO:0000259" key="5">
    <source>
        <dbReference type="PROSITE" id="PS51192"/>
    </source>
</evidence>
<dbReference type="Gene3D" id="3.40.50.300">
    <property type="entry name" value="P-loop containing nucleotide triphosphate hydrolases"/>
    <property type="match status" value="2"/>
</dbReference>
<dbReference type="InterPro" id="IPR011545">
    <property type="entry name" value="DEAD/DEAH_box_helicase_dom"/>
</dbReference>
<dbReference type="SUPFAM" id="SSF52540">
    <property type="entry name" value="P-loop containing nucleoside triphosphate hydrolases"/>
    <property type="match status" value="1"/>
</dbReference>
<protein>
    <recommendedName>
        <fullName evidence="4">ATP-dependent RNA helicase</fullName>
        <ecNumber evidence="4">3.6.4.13</ecNumber>
    </recommendedName>
</protein>
<evidence type="ECO:0000256" key="4">
    <source>
        <dbReference type="RuleBase" id="RU365068"/>
    </source>
</evidence>
<evidence type="ECO:0000256" key="2">
    <source>
        <dbReference type="ARBA" id="ARBA00022801"/>
    </source>
</evidence>
<evidence type="ECO:0000313" key="6">
    <source>
        <dbReference type="EMBL" id="KAJ8933970.1"/>
    </source>
</evidence>
<reference evidence="6" key="1">
    <citation type="journal article" date="2023" name="Insect Mol. Biol.">
        <title>Genome sequencing provides insights into the evolution of gene families encoding plant cell wall-degrading enzymes in longhorned beetles.</title>
        <authorList>
            <person name="Shin N.R."/>
            <person name="Okamura Y."/>
            <person name="Kirsch R."/>
            <person name="Pauchet Y."/>
        </authorList>
    </citation>
    <scope>NUCLEOTIDE SEQUENCE</scope>
    <source>
        <strain evidence="6">AMC_N1</strain>
    </source>
</reference>
<keyword evidence="3 4" id="KW-0067">ATP-binding</keyword>
<dbReference type="PROSITE" id="PS00039">
    <property type="entry name" value="DEAD_ATP_HELICASE"/>
    <property type="match status" value="1"/>
</dbReference>
<dbReference type="PROSITE" id="PS51192">
    <property type="entry name" value="HELICASE_ATP_BIND_1"/>
    <property type="match status" value="1"/>
</dbReference>
<name>A0AAV8X4X4_9CUCU</name>
<keyword evidence="7" id="KW-1185">Reference proteome</keyword>
<dbReference type="GO" id="GO:0003724">
    <property type="term" value="F:RNA helicase activity"/>
    <property type="evidence" value="ECO:0007669"/>
    <property type="project" value="UniProtKB-EC"/>
</dbReference>
<dbReference type="EMBL" id="JAPWTK010001135">
    <property type="protein sequence ID" value="KAJ8933970.1"/>
    <property type="molecule type" value="Genomic_DNA"/>
</dbReference>
<dbReference type="Proteomes" id="UP001162162">
    <property type="component" value="Unassembled WGS sequence"/>
</dbReference>
<dbReference type="GO" id="GO:0005524">
    <property type="term" value="F:ATP binding"/>
    <property type="evidence" value="ECO:0007669"/>
    <property type="project" value="UniProtKB-UniRule"/>
</dbReference>
<dbReference type="EC" id="3.6.4.13" evidence="4"/>
<gene>
    <name evidence="6" type="ORF">NQ318_004576</name>
</gene>
<keyword evidence="4" id="KW-0694">RNA-binding</keyword>
<evidence type="ECO:0000256" key="1">
    <source>
        <dbReference type="ARBA" id="ARBA00022741"/>
    </source>
</evidence>
<dbReference type="AlphaFoldDB" id="A0AAV8X4X4"/>
<comment type="catalytic activity">
    <reaction evidence="4">
        <text>ATP + H2O = ADP + phosphate + H(+)</text>
        <dbReference type="Rhea" id="RHEA:13065"/>
        <dbReference type="ChEBI" id="CHEBI:15377"/>
        <dbReference type="ChEBI" id="CHEBI:15378"/>
        <dbReference type="ChEBI" id="CHEBI:30616"/>
        <dbReference type="ChEBI" id="CHEBI:43474"/>
        <dbReference type="ChEBI" id="CHEBI:456216"/>
        <dbReference type="EC" id="3.6.4.13"/>
    </reaction>
</comment>
<evidence type="ECO:0000256" key="3">
    <source>
        <dbReference type="ARBA" id="ARBA00022840"/>
    </source>
</evidence>
<evidence type="ECO:0000313" key="7">
    <source>
        <dbReference type="Proteomes" id="UP001162162"/>
    </source>
</evidence>
<dbReference type="InterPro" id="IPR027417">
    <property type="entry name" value="P-loop_NTPase"/>
</dbReference>
<comment type="caution">
    <text evidence="6">The sequence shown here is derived from an EMBL/GenBank/DDBJ whole genome shotgun (WGS) entry which is preliminary data.</text>
</comment>
<feature type="domain" description="Helicase ATP-binding" evidence="5">
    <location>
        <begin position="95"/>
        <end position="215"/>
    </location>
</feature>
<dbReference type="Pfam" id="PF00270">
    <property type="entry name" value="DEAD"/>
    <property type="match status" value="2"/>
</dbReference>
<dbReference type="InterPro" id="IPR014001">
    <property type="entry name" value="Helicase_ATP-bd"/>
</dbReference>
<sequence length="215" mass="24512">MPMTLIKRKQKKDKLAAKAAAEEENNTSLSSKATQNQTHSLFAVGHKDIHVNMNLKGKSIVEKVFSKGKTFSDLNIHKYLISNLERSISKLLRMCRKNLYQLSCLVRSQTGSGKTLAYAIPIIDAIQYQSPFTAAHSSGLLSDTFVVVRTETQRKREYGKEHIDSGEDFWTTYYIPQHFKVDNVRCLVLDEADRLLDMGFKRDIVKIVEELNQSQ</sequence>
<keyword evidence="2 4" id="KW-0378">Hydrolase</keyword>
<dbReference type="InterPro" id="IPR000629">
    <property type="entry name" value="RNA-helicase_DEAD-box_CS"/>
</dbReference>
<comment type="similarity">
    <text evidence="4">Belongs to the DEAD box helicase family.</text>
</comment>
<dbReference type="GO" id="GO:0016787">
    <property type="term" value="F:hydrolase activity"/>
    <property type="evidence" value="ECO:0007669"/>
    <property type="project" value="UniProtKB-KW"/>
</dbReference>
<keyword evidence="4" id="KW-0347">Helicase</keyword>
<comment type="function">
    <text evidence="4">RNA helicase.</text>
</comment>
<accession>A0AAV8X4X4</accession>
<organism evidence="6 7">
    <name type="scientific">Aromia moschata</name>
    <dbReference type="NCBI Taxonomy" id="1265417"/>
    <lineage>
        <taxon>Eukaryota</taxon>
        <taxon>Metazoa</taxon>
        <taxon>Ecdysozoa</taxon>
        <taxon>Arthropoda</taxon>
        <taxon>Hexapoda</taxon>
        <taxon>Insecta</taxon>
        <taxon>Pterygota</taxon>
        <taxon>Neoptera</taxon>
        <taxon>Endopterygota</taxon>
        <taxon>Coleoptera</taxon>
        <taxon>Polyphaga</taxon>
        <taxon>Cucujiformia</taxon>
        <taxon>Chrysomeloidea</taxon>
        <taxon>Cerambycidae</taxon>
        <taxon>Cerambycinae</taxon>
        <taxon>Callichromatini</taxon>
        <taxon>Aromia</taxon>
    </lineage>
</organism>
<comment type="domain">
    <text evidence="4">The Q motif is unique to and characteristic of the DEAD box family of RNA helicases and controls ATP binding and hydrolysis.</text>
</comment>
<keyword evidence="1 4" id="KW-0547">Nucleotide-binding</keyword>
<dbReference type="PANTHER" id="PTHR24031">
    <property type="entry name" value="RNA HELICASE"/>
    <property type="match status" value="1"/>
</dbReference>
<proteinExistence type="inferred from homology"/>
<dbReference type="GO" id="GO:0003723">
    <property type="term" value="F:RNA binding"/>
    <property type="evidence" value="ECO:0007669"/>
    <property type="project" value="UniProtKB-UniRule"/>
</dbReference>